<dbReference type="Gene3D" id="1.20.58.340">
    <property type="entry name" value="Magnesium transport protein CorA, transmembrane region"/>
    <property type="match status" value="2"/>
</dbReference>
<evidence type="ECO:0000256" key="13">
    <source>
        <dbReference type="SAM" id="Phobius"/>
    </source>
</evidence>
<dbReference type="SUPFAM" id="SSF144083">
    <property type="entry name" value="Magnesium transport protein CorA, transmembrane region"/>
    <property type="match status" value="1"/>
</dbReference>
<dbReference type="AlphaFoldDB" id="A0A1Q2HWK0"/>
<sequence length="357" mass="40931">MPPRIPLTRPRPKKSQPPARKPIPVPIERSIDFCRVFVDGTGLPQNFRVAEAIELVNQHENAFVWLSLKAPNIEQMERLAELFDIHDLIVDDIVDAHQRPKIERYDEQLFMVVRSVHYRDDEEVADAREIISTGEVQVVTGPKFAITIRHNAPMPDLTASLEEEEEVAQVGPVAVSWVVANHLVDAYLRVAEYLSQDVDELENEVFTPKRQINIDKIYNYKREILEMRHAIDPLSPALRSGMINHKDLLRKPLRSYFRDVQDNATIASDRISGFDERLSSLLDASVAKVSMQQNADMRTISAVVGMAAAPTMIAGIYGMNFEYMPELGWKYGYTVVLIIMFGVMAAMFWWFRRNHWL</sequence>
<dbReference type="KEGG" id="cgv:CGLAU_06275"/>
<accession>A0A1Q2HWK0</accession>
<dbReference type="EMBL" id="CP019688">
    <property type="protein sequence ID" value="AQQ15218.1"/>
    <property type="molecule type" value="Genomic_DNA"/>
</dbReference>
<dbReference type="Gene3D" id="3.30.460.20">
    <property type="entry name" value="CorA soluble domain-like"/>
    <property type="match status" value="1"/>
</dbReference>
<keyword evidence="6" id="KW-0460">Magnesium</keyword>
<dbReference type="PANTHER" id="PTHR46494">
    <property type="entry name" value="CORA FAMILY METAL ION TRANSPORTER (EUROFUNG)"/>
    <property type="match status" value="1"/>
</dbReference>
<dbReference type="InterPro" id="IPR045861">
    <property type="entry name" value="CorA_cytoplasmic_dom"/>
</dbReference>
<dbReference type="GO" id="GO:0015087">
    <property type="term" value="F:cobalt ion transmembrane transporter activity"/>
    <property type="evidence" value="ECO:0007669"/>
    <property type="project" value="TreeGrafter"/>
</dbReference>
<evidence type="ECO:0000256" key="11">
    <source>
        <dbReference type="ARBA" id="ARBA00045497"/>
    </source>
</evidence>
<evidence type="ECO:0000256" key="3">
    <source>
        <dbReference type="ARBA" id="ARBA00022448"/>
    </source>
</evidence>
<evidence type="ECO:0000256" key="12">
    <source>
        <dbReference type="SAM" id="MobiDB-lite"/>
    </source>
</evidence>
<evidence type="ECO:0000256" key="4">
    <source>
        <dbReference type="ARBA" id="ARBA00022475"/>
    </source>
</evidence>
<keyword evidence="4" id="KW-1003">Cell membrane</keyword>
<dbReference type="GO" id="GO:0015095">
    <property type="term" value="F:magnesium ion transmembrane transporter activity"/>
    <property type="evidence" value="ECO:0007669"/>
    <property type="project" value="TreeGrafter"/>
</dbReference>
<evidence type="ECO:0000256" key="7">
    <source>
        <dbReference type="ARBA" id="ARBA00022989"/>
    </source>
</evidence>
<dbReference type="RefSeq" id="WP_095659936.1">
    <property type="nucleotide sequence ID" value="NZ_CP019688.1"/>
</dbReference>
<dbReference type="FunFam" id="1.20.58.340:FF:000004">
    <property type="entry name" value="Magnesium transport protein CorA"/>
    <property type="match status" value="1"/>
</dbReference>
<dbReference type="PANTHER" id="PTHR46494:SF1">
    <property type="entry name" value="CORA FAMILY METAL ION TRANSPORTER (EUROFUNG)"/>
    <property type="match status" value="1"/>
</dbReference>
<evidence type="ECO:0000256" key="1">
    <source>
        <dbReference type="ARBA" id="ARBA00004651"/>
    </source>
</evidence>
<evidence type="ECO:0000256" key="10">
    <source>
        <dbReference type="ARBA" id="ARBA00034269"/>
    </source>
</evidence>
<feature type="transmembrane region" description="Helical" evidence="13">
    <location>
        <begin position="331"/>
        <end position="351"/>
    </location>
</feature>
<protein>
    <submittedName>
        <fullName evidence="14">Magnesium transport protein CorA</fullName>
    </submittedName>
</protein>
<proteinExistence type="inferred from homology"/>
<keyword evidence="7 13" id="KW-1133">Transmembrane helix</keyword>
<evidence type="ECO:0000313" key="14">
    <source>
        <dbReference type="EMBL" id="AQQ15218.1"/>
    </source>
</evidence>
<keyword evidence="3" id="KW-0813">Transport</keyword>
<organism evidence="14 15">
    <name type="scientific">Corynebacterium glaucum</name>
    <dbReference type="NCBI Taxonomy" id="187491"/>
    <lineage>
        <taxon>Bacteria</taxon>
        <taxon>Bacillati</taxon>
        <taxon>Actinomycetota</taxon>
        <taxon>Actinomycetes</taxon>
        <taxon>Mycobacteriales</taxon>
        <taxon>Corynebacteriaceae</taxon>
        <taxon>Corynebacterium</taxon>
    </lineage>
</organism>
<dbReference type="GO" id="GO:0000287">
    <property type="term" value="F:magnesium ion binding"/>
    <property type="evidence" value="ECO:0007669"/>
    <property type="project" value="TreeGrafter"/>
</dbReference>
<dbReference type="GO" id="GO:0050897">
    <property type="term" value="F:cobalt ion binding"/>
    <property type="evidence" value="ECO:0007669"/>
    <property type="project" value="TreeGrafter"/>
</dbReference>
<reference evidence="14 15" key="1">
    <citation type="submission" date="2016-12" db="EMBL/GenBank/DDBJ databases">
        <authorList>
            <person name="Song W.-J."/>
            <person name="Kurnit D.M."/>
        </authorList>
    </citation>
    <scope>NUCLEOTIDE SEQUENCE [LARGE SCALE GENOMIC DNA]</scope>
    <source>
        <strain evidence="14 15">DSM 30827</strain>
    </source>
</reference>
<evidence type="ECO:0000256" key="8">
    <source>
        <dbReference type="ARBA" id="ARBA00023065"/>
    </source>
</evidence>
<keyword evidence="5 13" id="KW-0812">Transmembrane</keyword>
<evidence type="ECO:0000256" key="9">
    <source>
        <dbReference type="ARBA" id="ARBA00023136"/>
    </source>
</evidence>
<dbReference type="InterPro" id="IPR045863">
    <property type="entry name" value="CorA_TM1_TM2"/>
</dbReference>
<evidence type="ECO:0000256" key="5">
    <source>
        <dbReference type="ARBA" id="ARBA00022692"/>
    </source>
</evidence>
<gene>
    <name evidence="14" type="primary">corA</name>
    <name evidence="14" type="ORF">CGLAU_06275</name>
</gene>
<dbReference type="InterPro" id="IPR002523">
    <property type="entry name" value="MgTranspt_CorA/ZnTranspt_ZntB"/>
</dbReference>
<keyword evidence="9 13" id="KW-0472">Membrane</keyword>
<dbReference type="Pfam" id="PF01544">
    <property type="entry name" value="CorA"/>
    <property type="match status" value="1"/>
</dbReference>
<dbReference type="OrthoDB" id="9803416at2"/>
<evidence type="ECO:0000313" key="15">
    <source>
        <dbReference type="Proteomes" id="UP000217209"/>
    </source>
</evidence>
<dbReference type="GO" id="GO:0005886">
    <property type="term" value="C:plasma membrane"/>
    <property type="evidence" value="ECO:0007669"/>
    <property type="project" value="UniProtKB-SubCell"/>
</dbReference>
<dbReference type="CDD" id="cd12830">
    <property type="entry name" value="MtCorA-like"/>
    <property type="match status" value="1"/>
</dbReference>
<feature type="region of interest" description="Disordered" evidence="12">
    <location>
        <begin position="1"/>
        <end position="23"/>
    </location>
</feature>
<evidence type="ECO:0000256" key="2">
    <source>
        <dbReference type="ARBA" id="ARBA00009765"/>
    </source>
</evidence>
<keyword evidence="15" id="KW-1185">Reference proteome</keyword>
<comment type="subcellular location">
    <subcellularLocation>
        <location evidence="1">Cell membrane</location>
        <topology evidence="1">Multi-pass membrane protein</topology>
    </subcellularLocation>
</comment>
<name>A0A1Q2HWK0_9CORY</name>
<keyword evidence="8" id="KW-0406">Ion transport</keyword>
<dbReference type="SUPFAM" id="SSF143865">
    <property type="entry name" value="CorA soluble domain-like"/>
    <property type="match status" value="1"/>
</dbReference>
<comment type="function">
    <text evidence="11">Mediates influx of magnesium ions. Alternates between open and closed states. Activated by low cytoplasmic Mg(2+) levels. Inactive when cytoplasmic Mg(2+) levels are high.</text>
</comment>
<comment type="similarity">
    <text evidence="2">Belongs to the CorA metal ion transporter (MIT) (TC 1.A.35) family.</text>
</comment>
<feature type="transmembrane region" description="Helical" evidence="13">
    <location>
        <begin position="300"/>
        <end position="319"/>
    </location>
</feature>
<comment type="catalytic activity">
    <reaction evidence="10">
        <text>Mg(2+)(in) = Mg(2+)(out)</text>
        <dbReference type="Rhea" id="RHEA:29827"/>
        <dbReference type="ChEBI" id="CHEBI:18420"/>
    </reaction>
</comment>
<dbReference type="Proteomes" id="UP000217209">
    <property type="component" value="Chromosome"/>
</dbReference>
<evidence type="ECO:0000256" key="6">
    <source>
        <dbReference type="ARBA" id="ARBA00022842"/>
    </source>
</evidence>